<evidence type="ECO:0000256" key="10">
    <source>
        <dbReference type="PROSITE-ProRule" id="PRU00108"/>
    </source>
</evidence>
<proteinExistence type="predicted"/>
<comment type="function">
    <text evidence="8">Required to establish the unique cell identity of photoreceptors R2 and R5 and consequently for ommatidial assembly in the developing eye imaginal disk. Repression of expression in R8 photoreceptor by senseless (sens) is an essential mechanism of R8 cell fate determination.</text>
</comment>
<dbReference type="PROSITE" id="PS50071">
    <property type="entry name" value="HOMEOBOX_2"/>
    <property type="match status" value="1"/>
</dbReference>
<evidence type="ECO:0000259" key="13">
    <source>
        <dbReference type="PROSITE" id="PS50071"/>
    </source>
</evidence>
<evidence type="ECO:0000256" key="9">
    <source>
        <dbReference type="ARBA" id="ARBA00068739"/>
    </source>
</evidence>
<dbReference type="PANTHER" id="PTHR24333:SF8">
    <property type="entry name" value="HOMEOBOX PROTEIN CEH-62"/>
    <property type="match status" value="1"/>
</dbReference>
<dbReference type="InterPro" id="IPR020479">
    <property type="entry name" value="HD_metazoa"/>
</dbReference>
<dbReference type="PROSITE" id="PS00027">
    <property type="entry name" value="HOMEOBOX_1"/>
    <property type="match status" value="1"/>
</dbReference>
<dbReference type="PANTHER" id="PTHR24333">
    <property type="entry name" value="HOMEO BOX HB9 LIKE A-RELATED"/>
    <property type="match status" value="1"/>
</dbReference>
<dbReference type="SMART" id="SM00389">
    <property type="entry name" value="HOX"/>
    <property type="match status" value="1"/>
</dbReference>
<keyword evidence="7" id="KW-0844">Vision</keyword>
<gene>
    <name evidence="14" type="ORF">CCAP1982_LOCUS2993</name>
</gene>
<keyword evidence="6 10" id="KW-0539">Nucleus</keyword>
<keyword evidence="4 10" id="KW-0238">DNA-binding</keyword>
<comment type="caution">
    <text evidence="14">The sequence shown here is derived from an EMBL/GenBank/DDBJ whole genome shotgun (WGS) entry which is preliminary data.</text>
</comment>
<dbReference type="Gene3D" id="1.10.10.60">
    <property type="entry name" value="Homeodomain-like"/>
    <property type="match status" value="1"/>
</dbReference>
<evidence type="ECO:0000313" key="15">
    <source>
        <dbReference type="Proteomes" id="UP000606786"/>
    </source>
</evidence>
<evidence type="ECO:0000256" key="8">
    <source>
        <dbReference type="ARBA" id="ARBA00056641"/>
    </source>
</evidence>
<evidence type="ECO:0000256" key="11">
    <source>
        <dbReference type="RuleBase" id="RU000682"/>
    </source>
</evidence>
<dbReference type="InterPro" id="IPR050848">
    <property type="entry name" value="Homeobox_TF"/>
</dbReference>
<dbReference type="EMBL" id="CAJHJT010000001">
    <property type="protein sequence ID" value="CAD6994231.1"/>
    <property type="molecule type" value="Genomic_DNA"/>
</dbReference>
<dbReference type="OrthoDB" id="6159439at2759"/>
<evidence type="ECO:0000256" key="12">
    <source>
        <dbReference type="SAM" id="MobiDB-lite"/>
    </source>
</evidence>
<dbReference type="GO" id="GO:0005634">
    <property type="term" value="C:nucleus"/>
    <property type="evidence" value="ECO:0007669"/>
    <property type="project" value="UniProtKB-SubCell"/>
</dbReference>
<dbReference type="Pfam" id="PF00046">
    <property type="entry name" value="Homeodomain"/>
    <property type="match status" value="1"/>
</dbReference>
<sequence length="248" mass="28138">MHNASVSVARRRRKEGRQRRQRTTFSTEQTLRLEVEFHRNEYISRNRRFELAETLRLTETQIKIWFQNRRAKDKRIEKAQIDQQYRNFVVANGFMTTIMGHHTASYPPAMPMITNMHQGFYQQQPTAAIPATTIAGPPQPPPPLPTRTSPLTRNSTALHTTDSLNNNNNNNNNINIGANTPSLNGNFYTQTTTTPAELQPPTSHTPQLNTIHPEHVNGRYADVNERTFYRTANGIGASNGLSSLIDSC</sequence>
<accession>A0A811U642</accession>
<dbReference type="FunFam" id="1.10.10.60:FF:000417">
    <property type="entry name" value="Even-skipped homeobox 1"/>
    <property type="match status" value="1"/>
</dbReference>
<dbReference type="GO" id="GO:0003677">
    <property type="term" value="F:DNA binding"/>
    <property type="evidence" value="ECO:0007669"/>
    <property type="project" value="UniProtKB-UniRule"/>
</dbReference>
<evidence type="ECO:0000256" key="6">
    <source>
        <dbReference type="ARBA" id="ARBA00023242"/>
    </source>
</evidence>
<dbReference type="InterPro" id="IPR009057">
    <property type="entry name" value="Homeodomain-like_sf"/>
</dbReference>
<dbReference type="Proteomes" id="UP000606786">
    <property type="component" value="Unassembled WGS sequence"/>
</dbReference>
<dbReference type="GO" id="GO:0007601">
    <property type="term" value="P:visual perception"/>
    <property type="evidence" value="ECO:0007669"/>
    <property type="project" value="UniProtKB-KW"/>
</dbReference>
<dbReference type="GO" id="GO:0000981">
    <property type="term" value="F:DNA-binding transcription factor activity, RNA polymerase II-specific"/>
    <property type="evidence" value="ECO:0007669"/>
    <property type="project" value="InterPro"/>
</dbReference>
<comment type="subcellular location">
    <subcellularLocation>
        <location evidence="1 10 11">Nucleus</location>
    </subcellularLocation>
</comment>
<dbReference type="PRINTS" id="PR00024">
    <property type="entry name" value="HOMEOBOX"/>
</dbReference>
<dbReference type="CDD" id="cd00086">
    <property type="entry name" value="homeodomain"/>
    <property type="match status" value="1"/>
</dbReference>
<dbReference type="InterPro" id="IPR001356">
    <property type="entry name" value="HD"/>
</dbReference>
<evidence type="ECO:0000313" key="14">
    <source>
        <dbReference type="EMBL" id="CAD6994231.1"/>
    </source>
</evidence>
<name>A0A811U642_CERCA</name>
<evidence type="ECO:0000256" key="2">
    <source>
        <dbReference type="ARBA" id="ARBA00022473"/>
    </source>
</evidence>
<reference evidence="14" key="1">
    <citation type="submission" date="2020-11" db="EMBL/GenBank/DDBJ databases">
        <authorList>
            <person name="Whitehead M."/>
        </authorList>
    </citation>
    <scope>NUCLEOTIDE SEQUENCE</scope>
    <source>
        <strain evidence="14">EGII</strain>
    </source>
</reference>
<feature type="region of interest" description="Disordered" evidence="12">
    <location>
        <begin position="1"/>
        <end position="25"/>
    </location>
</feature>
<evidence type="ECO:0000256" key="7">
    <source>
        <dbReference type="ARBA" id="ARBA00023305"/>
    </source>
</evidence>
<organism evidence="14 15">
    <name type="scientific">Ceratitis capitata</name>
    <name type="common">Mediterranean fruit fly</name>
    <name type="synonym">Tephritis capitata</name>
    <dbReference type="NCBI Taxonomy" id="7213"/>
    <lineage>
        <taxon>Eukaryota</taxon>
        <taxon>Metazoa</taxon>
        <taxon>Ecdysozoa</taxon>
        <taxon>Arthropoda</taxon>
        <taxon>Hexapoda</taxon>
        <taxon>Insecta</taxon>
        <taxon>Pterygota</taxon>
        <taxon>Neoptera</taxon>
        <taxon>Endopterygota</taxon>
        <taxon>Diptera</taxon>
        <taxon>Brachycera</taxon>
        <taxon>Muscomorpha</taxon>
        <taxon>Tephritoidea</taxon>
        <taxon>Tephritidae</taxon>
        <taxon>Ceratitis</taxon>
        <taxon>Ceratitis</taxon>
    </lineage>
</organism>
<dbReference type="InterPro" id="IPR017970">
    <property type="entry name" value="Homeobox_CS"/>
</dbReference>
<evidence type="ECO:0000256" key="4">
    <source>
        <dbReference type="ARBA" id="ARBA00023125"/>
    </source>
</evidence>
<protein>
    <recommendedName>
        <fullName evidence="9">Homeobox protein rough</fullName>
    </recommendedName>
</protein>
<keyword evidence="3" id="KW-0716">Sensory transduction</keyword>
<evidence type="ECO:0000256" key="1">
    <source>
        <dbReference type="ARBA" id="ARBA00004123"/>
    </source>
</evidence>
<feature type="DNA-binding region" description="Homeobox" evidence="10">
    <location>
        <begin position="18"/>
        <end position="77"/>
    </location>
</feature>
<evidence type="ECO:0000256" key="5">
    <source>
        <dbReference type="ARBA" id="ARBA00023155"/>
    </source>
</evidence>
<dbReference type="AlphaFoldDB" id="A0A811U642"/>
<keyword evidence="2" id="KW-0217">Developmental protein</keyword>
<feature type="compositionally biased region" description="Basic residues" evidence="12">
    <location>
        <begin position="9"/>
        <end position="22"/>
    </location>
</feature>
<dbReference type="GO" id="GO:0048663">
    <property type="term" value="P:neuron fate commitment"/>
    <property type="evidence" value="ECO:0007669"/>
    <property type="project" value="UniProtKB-ARBA"/>
</dbReference>
<keyword evidence="15" id="KW-1185">Reference proteome</keyword>
<feature type="domain" description="Homeobox" evidence="13">
    <location>
        <begin position="16"/>
        <end position="76"/>
    </location>
</feature>
<evidence type="ECO:0000256" key="3">
    <source>
        <dbReference type="ARBA" id="ARBA00022606"/>
    </source>
</evidence>
<dbReference type="SUPFAM" id="SSF46689">
    <property type="entry name" value="Homeodomain-like"/>
    <property type="match status" value="1"/>
</dbReference>
<keyword evidence="5 10" id="KW-0371">Homeobox</keyword>